<evidence type="ECO:0000313" key="2">
    <source>
        <dbReference type="Proteomes" id="UP000499080"/>
    </source>
</evidence>
<dbReference type="EMBL" id="BGPR01003460">
    <property type="protein sequence ID" value="GBM88426.1"/>
    <property type="molecule type" value="Genomic_DNA"/>
</dbReference>
<sequence length="114" mass="13563">MRKRAIKSVLHIQNSIWRRQMKLRQEKLVRSRPAPSTPGLPTIIGNSLWLHDIVVFEQRPNLVKRALMFPISGFRFKVIRFLELKRAIHLKSKMEFLEHGKEKKQSSRSKTYEN</sequence>
<dbReference type="AlphaFoldDB" id="A0A4Y2JH52"/>
<reference evidence="1 2" key="1">
    <citation type="journal article" date="2019" name="Sci. Rep.">
        <title>Orb-weaving spider Araneus ventricosus genome elucidates the spidroin gene catalogue.</title>
        <authorList>
            <person name="Kono N."/>
            <person name="Nakamura H."/>
            <person name="Ohtoshi R."/>
            <person name="Moran D.A.P."/>
            <person name="Shinohara A."/>
            <person name="Yoshida Y."/>
            <person name="Fujiwara M."/>
            <person name="Mori M."/>
            <person name="Tomita M."/>
            <person name="Arakawa K."/>
        </authorList>
    </citation>
    <scope>NUCLEOTIDE SEQUENCE [LARGE SCALE GENOMIC DNA]</scope>
</reference>
<keyword evidence="2" id="KW-1185">Reference proteome</keyword>
<accession>A0A4Y2JH52</accession>
<protein>
    <submittedName>
        <fullName evidence="1">Uncharacterized protein</fullName>
    </submittedName>
</protein>
<name>A0A4Y2JH52_ARAVE</name>
<dbReference type="Proteomes" id="UP000499080">
    <property type="component" value="Unassembled WGS sequence"/>
</dbReference>
<gene>
    <name evidence="1" type="ORF">AVEN_93701_1</name>
</gene>
<comment type="caution">
    <text evidence="1">The sequence shown here is derived from an EMBL/GenBank/DDBJ whole genome shotgun (WGS) entry which is preliminary data.</text>
</comment>
<evidence type="ECO:0000313" key="1">
    <source>
        <dbReference type="EMBL" id="GBM88426.1"/>
    </source>
</evidence>
<proteinExistence type="predicted"/>
<organism evidence="1 2">
    <name type="scientific">Araneus ventricosus</name>
    <name type="common">Orbweaver spider</name>
    <name type="synonym">Epeira ventricosa</name>
    <dbReference type="NCBI Taxonomy" id="182803"/>
    <lineage>
        <taxon>Eukaryota</taxon>
        <taxon>Metazoa</taxon>
        <taxon>Ecdysozoa</taxon>
        <taxon>Arthropoda</taxon>
        <taxon>Chelicerata</taxon>
        <taxon>Arachnida</taxon>
        <taxon>Araneae</taxon>
        <taxon>Araneomorphae</taxon>
        <taxon>Entelegynae</taxon>
        <taxon>Araneoidea</taxon>
        <taxon>Araneidae</taxon>
        <taxon>Araneus</taxon>
    </lineage>
</organism>